<comment type="subcellular location">
    <subcellularLocation>
        <location evidence="1">Cell inner membrane</location>
        <topology evidence="1">Single-pass membrane protein</topology>
        <orientation evidence="1">Periplasmic side</orientation>
    </subcellularLocation>
</comment>
<dbReference type="PROSITE" id="PS00194">
    <property type="entry name" value="THIOREDOXIN_1"/>
    <property type="match status" value="1"/>
</dbReference>
<comment type="similarity">
    <text evidence="2">Belongs to the thioredoxin family. DsbE subfamily.</text>
</comment>
<reference evidence="9" key="1">
    <citation type="submission" date="2016-10" db="EMBL/GenBank/DDBJ databases">
        <authorList>
            <person name="Varghese N."/>
            <person name="Submissions S."/>
        </authorList>
    </citation>
    <scope>NUCLEOTIDE SEQUENCE [LARGE SCALE GENOMIC DNA]</scope>
    <source>
        <strain evidence="9">DSM 11526</strain>
    </source>
</reference>
<dbReference type="OrthoDB" id="9799347at2"/>
<proteinExistence type="inferred from homology"/>
<dbReference type="EMBL" id="FNRJ01000001">
    <property type="protein sequence ID" value="SEA09032.1"/>
    <property type="molecule type" value="Genomic_DNA"/>
</dbReference>
<dbReference type="PANTHER" id="PTHR42852:SF6">
    <property type="entry name" value="THIOL:DISULFIDE INTERCHANGE PROTEIN DSBE"/>
    <property type="match status" value="1"/>
</dbReference>
<accession>A0A1H3YDN9</accession>
<feature type="transmembrane region" description="Helical" evidence="6">
    <location>
        <begin position="6"/>
        <end position="28"/>
    </location>
</feature>
<keyword evidence="3" id="KW-0201">Cytochrome c-type biogenesis</keyword>
<dbReference type="Proteomes" id="UP000242469">
    <property type="component" value="Unassembled WGS sequence"/>
</dbReference>
<dbReference type="PANTHER" id="PTHR42852">
    <property type="entry name" value="THIOL:DISULFIDE INTERCHANGE PROTEIN DSBE"/>
    <property type="match status" value="1"/>
</dbReference>
<keyword evidence="5" id="KW-0676">Redox-active center</keyword>
<gene>
    <name evidence="8" type="ORF">SAMN02745729_101432</name>
</gene>
<dbReference type="InterPro" id="IPR050553">
    <property type="entry name" value="Thioredoxin_ResA/DsbE_sf"/>
</dbReference>
<dbReference type="GO" id="GO:0030288">
    <property type="term" value="C:outer membrane-bounded periplasmic space"/>
    <property type="evidence" value="ECO:0007669"/>
    <property type="project" value="InterPro"/>
</dbReference>
<evidence type="ECO:0000256" key="3">
    <source>
        <dbReference type="ARBA" id="ARBA00022748"/>
    </source>
</evidence>
<dbReference type="GO" id="GO:0015036">
    <property type="term" value="F:disulfide oxidoreductase activity"/>
    <property type="evidence" value="ECO:0007669"/>
    <property type="project" value="InterPro"/>
</dbReference>
<evidence type="ECO:0000256" key="1">
    <source>
        <dbReference type="ARBA" id="ARBA00004383"/>
    </source>
</evidence>
<evidence type="ECO:0000256" key="5">
    <source>
        <dbReference type="ARBA" id="ARBA00023284"/>
    </source>
</evidence>
<keyword evidence="4" id="KW-1015">Disulfide bond</keyword>
<dbReference type="AlphaFoldDB" id="A0A1H3YDN9"/>
<feature type="domain" description="Thioredoxin" evidence="7">
    <location>
        <begin position="38"/>
        <end position="182"/>
    </location>
</feature>
<dbReference type="InterPro" id="IPR013740">
    <property type="entry name" value="Redoxin"/>
</dbReference>
<dbReference type="InterPro" id="IPR013766">
    <property type="entry name" value="Thioredoxin_domain"/>
</dbReference>
<dbReference type="SUPFAM" id="SSF52833">
    <property type="entry name" value="Thioredoxin-like"/>
    <property type="match status" value="1"/>
</dbReference>
<dbReference type="GO" id="GO:0005886">
    <property type="term" value="C:plasma membrane"/>
    <property type="evidence" value="ECO:0007669"/>
    <property type="project" value="UniProtKB-SubCell"/>
</dbReference>
<dbReference type="RefSeq" id="WP_091822359.1">
    <property type="nucleotide sequence ID" value="NZ_FNRJ01000001.1"/>
</dbReference>
<dbReference type="InterPro" id="IPR036249">
    <property type="entry name" value="Thioredoxin-like_sf"/>
</dbReference>
<evidence type="ECO:0000313" key="9">
    <source>
        <dbReference type="Proteomes" id="UP000242469"/>
    </source>
</evidence>
<evidence type="ECO:0000313" key="8">
    <source>
        <dbReference type="EMBL" id="SEA09032.1"/>
    </source>
</evidence>
<keyword evidence="6" id="KW-0812">Transmembrane</keyword>
<name>A0A1H3YDN9_9GAMM</name>
<dbReference type="NCBIfam" id="TIGR00385">
    <property type="entry name" value="dsbE"/>
    <property type="match status" value="1"/>
</dbReference>
<keyword evidence="6" id="KW-1133">Transmembrane helix</keyword>
<sequence>MNNRKILVFVPLLVFILLGVFLWVGLYLDPRELPSELAKNKRPVPQFSLPSVTDPERTLTEADLNGEVALLNVWATWCPTCKEEHDFLNMLALEQGVTIYGVNYKDDPAKAREWLRRYKDPYRAVVLDQNGSLGLDLGVYGAPETYVLDAAGRIRYRHVGAVDADVWQTLQQVMASVDQESTQ</sequence>
<dbReference type="CDD" id="cd03010">
    <property type="entry name" value="TlpA_like_DsbE"/>
    <property type="match status" value="1"/>
</dbReference>
<dbReference type="STRING" id="1122198.SAMN02745729_101432"/>
<dbReference type="InterPro" id="IPR004799">
    <property type="entry name" value="Periplasmic_diS_OxRdtase_DsbE"/>
</dbReference>
<dbReference type="GO" id="GO:0017004">
    <property type="term" value="P:cytochrome complex assembly"/>
    <property type="evidence" value="ECO:0007669"/>
    <property type="project" value="UniProtKB-KW"/>
</dbReference>
<keyword evidence="6" id="KW-0472">Membrane</keyword>
<organism evidence="8 9">
    <name type="scientific">Marinobacterium iners DSM 11526</name>
    <dbReference type="NCBI Taxonomy" id="1122198"/>
    <lineage>
        <taxon>Bacteria</taxon>
        <taxon>Pseudomonadati</taxon>
        <taxon>Pseudomonadota</taxon>
        <taxon>Gammaproteobacteria</taxon>
        <taxon>Oceanospirillales</taxon>
        <taxon>Oceanospirillaceae</taxon>
        <taxon>Marinobacterium</taxon>
    </lineage>
</organism>
<protein>
    <submittedName>
        <fullName evidence="8">Cytochrome c biogenesis protein CcmG, thiol:disulfide interchange protein DsbE</fullName>
    </submittedName>
</protein>
<dbReference type="PROSITE" id="PS51352">
    <property type="entry name" value="THIOREDOXIN_2"/>
    <property type="match status" value="1"/>
</dbReference>
<dbReference type="Gene3D" id="3.40.30.10">
    <property type="entry name" value="Glutaredoxin"/>
    <property type="match status" value="1"/>
</dbReference>
<dbReference type="Pfam" id="PF08534">
    <property type="entry name" value="Redoxin"/>
    <property type="match status" value="1"/>
</dbReference>
<evidence type="ECO:0000256" key="6">
    <source>
        <dbReference type="SAM" id="Phobius"/>
    </source>
</evidence>
<evidence type="ECO:0000256" key="2">
    <source>
        <dbReference type="ARBA" id="ARBA00007758"/>
    </source>
</evidence>
<evidence type="ECO:0000256" key="4">
    <source>
        <dbReference type="ARBA" id="ARBA00023157"/>
    </source>
</evidence>
<keyword evidence="9" id="KW-1185">Reference proteome</keyword>
<dbReference type="InterPro" id="IPR017937">
    <property type="entry name" value="Thioredoxin_CS"/>
</dbReference>
<evidence type="ECO:0000259" key="7">
    <source>
        <dbReference type="PROSITE" id="PS51352"/>
    </source>
</evidence>